<name>A0A1V2WA31_9BURK</name>
<reference evidence="1 2" key="1">
    <citation type="submission" date="2016-08" db="EMBL/GenBank/DDBJ databases">
        <authorList>
            <person name="Seilhamer J.J."/>
        </authorList>
    </citation>
    <scope>NUCLEOTIDE SEQUENCE [LARGE SCALE GENOMIC DNA]</scope>
    <source>
        <strain evidence="1 2">VC14762</strain>
    </source>
</reference>
<dbReference type="EMBL" id="MUTJ01000016">
    <property type="protein sequence ID" value="ONU91925.1"/>
    <property type="molecule type" value="Genomic_DNA"/>
</dbReference>
<organism evidence="1 2">
    <name type="scientific">Burkholderia cenocepacia</name>
    <dbReference type="NCBI Taxonomy" id="95486"/>
    <lineage>
        <taxon>Bacteria</taxon>
        <taxon>Pseudomonadati</taxon>
        <taxon>Pseudomonadota</taxon>
        <taxon>Betaproteobacteria</taxon>
        <taxon>Burkholderiales</taxon>
        <taxon>Burkholderiaceae</taxon>
        <taxon>Burkholderia</taxon>
        <taxon>Burkholderia cepacia complex</taxon>
    </lineage>
</organism>
<dbReference type="RefSeq" id="WP_077021442.1">
    <property type="nucleotide sequence ID" value="NZ_CADETK010000018.1"/>
</dbReference>
<sequence length="109" mass="12664">MSRESEWLEFVLHDDFPNDVEFLEGSAENHVIVKWEIVGADDTFRRNAPFVIVIDRQAIDLHDASNSRGQTRIERRVRELVEHRRQHYAPDGPVDVAIPFIVEIDEGDL</sequence>
<accession>A0A1V2WA31</accession>
<dbReference type="OrthoDB" id="9008321at2"/>
<gene>
    <name evidence="1" type="ORF">A8E72_04675</name>
</gene>
<dbReference type="Proteomes" id="UP000188543">
    <property type="component" value="Unassembled WGS sequence"/>
</dbReference>
<dbReference type="AlphaFoldDB" id="A0A1V2WA31"/>
<evidence type="ECO:0000313" key="2">
    <source>
        <dbReference type="Proteomes" id="UP000188543"/>
    </source>
</evidence>
<comment type="caution">
    <text evidence="1">The sequence shown here is derived from an EMBL/GenBank/DDBJ whole genome shotgun (WGS) entry which is preliminary data.</text>
</comment>
<protein>
    <submittedName>
        <fullName evidence="1">Uncharacterized protein</fullName>
    </submittedName>
</protein>
<proteinExistence type="predicted"/>
<evidence type="ECO:0000313" key="1">
    <source>
        <dbReference type="EMBL" id="ONU91925.1"/>
    </source>
</evidence>